<feature type="transmembrane region" description="Helical" evidence="1">
    <location>
        <begin position="6"/>
        <end position="25"/>
    </location>
</feature>
<evidence type="ECO:0000313" key="3">
    <source>
        <dbReference type="Proteomes" id="UP000693972"/>
    </source>
</evidence>
<evidence type="ECO:0000256" key="1">
    <source>
        <dbReference type="SAM" id="Phobius"/>
    </source>
</evidence>
<organism evidence="2">
    <name type="scientific">Gymnodinialimonas phycosphaerae</name>
    <dbReference type="NCBI Taxonomy" id="2841589"/>
    <lineage>
        <taxon>Bacteria</taxon>
        <taxon>Pseudomonadati</taxon>
        <taxon>Pseudomonadota</taxon>
        <taxon>Alphaproteobacteria</taxon>
        <taxon>Rhodobacterales</taxon>
        <taxon>Paracoccaceae</taxon>
        <taxon>Gymnodinialimonas</taxon>
    </lineage>
</organism>
<sequence length="77" mass="8749">MTVLEILIGIAFVAGALATGWVYTLTDRGRTLGRDTQKANRRARWWLRREFLGRHWPFILLILAYTLGFGVIAAMVS</sequence>
<protein>
    <submittedName>
        <fullName evidence="2">Uncharacterized protein</fullName>
    </submittedName>
</protein>
<reference evidence="2 3" key="1">
    <citation type="submission" date="2021-07" db="EMBL/GenBank/DDBJ databases">
        <title>Karlodiniumbacter phycospheric gen. nov., sp. nov., a phycosphere bacterium isolated from karlodinium veneficum.</title>
        <authorList>
            <person name="Peng Y."/>
            <person name="Jiang L."/>
            <person name="Lee J."/>
        </authorList>
    </citation>
    <scope>NUCLEOTIDE SEQUENCE</scope>
    <source>
        <strain evidence="2 3">N5</strain>
    </source>
</reference>
<proteinExistence type="predicted"/>
<feature type="transmembrane region" description="Helical" evidence="1">
    <location>
        <begin position="56"/>
        <end position="76"/>
    </location>
</feature>
<dbReference type="EMBL" id="JAIMBW010000001">
    <property type="protein sequence ID" value="MBY4894397.1"/>
    <property type="molecule type" value="Genomic_DNA"/>
</dbReference>
<gene>
    <name evidence="2" type="ORF">KUL25_16700</name>
</gene>
<dbReference type="EMBL" id="CP078073">
    <property type="protein sequence ID" value="QXL87059.1"/>
    <property type="molecule type" value="Genomic_DNA"/>
</dbReference>
<keyword evidence="1" id="KW-0472">Membrane</keyword>
<keyword evidence="1" id="KW-1133">Transmembrane helix</keyword>
<keyword evidence="3" id="KW-1185">Reference proteome</keyword>
<keyword evidence="1" id="KW-0812">Transmembrane</keyword>
<dbReference type="AlphaFoldDB" id="A0A975TSZ1"/>
<dbReference type="Proteomes" id="UP000693972">
    <property type="component" value="Unassembled WGS sequence"/>
</dbReference>
<evidence type="ECO:0000313" key="2">
    <source>
        <dbReference type="EMBL" id="QXL87059.1"/>
    </source>
</evidence>
<name>A0A975TSZ1_9RHOB</name>
<accession>A0A975TSZ1</accession>
<dbReference type="RefSeq" id="WP_257893969.1">
    <property type="nucleotide sequence ID" value="NZ_JAIMBW010000001.1"/>
</dbReference>